<dbReference type="Proteomes" id="UP000183832">
    <property type="component" value="Unassembled WGS sequence"/>
</dbReference>
<dbReference type="AlphaFoldDB" id="A0A1J1IQ09"/>
<proteinExistence type="predicted"/>
<feature type="region of interest" description="Disordered" evidence="1">
    <location>
        <begin position="1"/>
        <end position="49"/>
    </location>
</feature>
<name>A0A1J1IQ09_9DIPT</name>
<protein>
    <submittedName>
        <fullName evidence="2">CLUMA_CG015600, isoform A</fullName>
    </submittedName>
</protein>
<feature type="compositionally biased region" description="Gly residues" evidence="1">
    <location>
        <begin position="159"/>
        <end position="169"/>
    </location>
</feature>
<dbReference type="EMBL" id="CVRI01000057">
    <property type="protein sequence ID" value="CRL02325.1"/>
    <property type="molecule type" value="Genomic_DNA"/>
</dbReference>
<feature type="compositionally biased region" description="Low complexity" evidence="1">
    <location>
        <begin position="24"/>
        <end position="33"/>
    </location>
</feature>
<sequence>MGASSTGPKSKKRRTEENRDDENNQQPQEIPPQLNVDDLENNNHHIVSNSRDSDLNIASINVMLSECDLLNNNTTMTNNNYLTVSLTPSDPNAFTTTLCKVNTKQLSYQLSERKLLPSCENCKDKTVKEGFKKSLKKKLEIKENKKKKKEKPKAPRAPGGVGQGGGGRGRMSEQDQMMRSPRRKLNTKQEK</sequence>
<evidence type="ECO:0000313" key="2">
    <source>
        <dbReference type="EMBL" id="CRL02325.1"/>
    </source>
</evidence>
<evidence type="ECO:0000313" key="3">
    <source>
        <dbReference type="Proteomes" id="UP000183832"/>
    </source>
</evidence>
<gene>
    <name evidence="2" type="ORF">CLUMA_CG015600</name>
</gene>
<reference evidence="2 3" key="1">
    <citation type="submission" date="2015-04" db="EMBL/GenBank/DDBJ databases">
        <authorList>
            <person name="Syromyatnikov M.Y."/>
            <person name="Popov V.N."/>
        </authorList>
    </citation>
    <scope>NUCLEOTIDE SEQUENCE [LARGE SCALE GENOMIC DNA]</scope>
</reference>
<evidence type="ECO:0000256" key="1">
    <source>
        <dbReference type="SAM" id="MobiDB-lite"/>
    </source>
</evidence>
<feature type="compositionally biased region" description="Basic residues" evidence="1">
    <location>
        <begin position="180"/>
        <end position="191"/>
    </location>
</feature>
<organism evidence="2 3">
    <name type="scientific">Clunio marinus</name>
    <dbReference type="NCBI Taxonomy" id="568069"/>
    <lineage>
        <taxon>Eukaryota</taxon>
        <taxon>Metazoa</taxon>
        <taxon>Ecdysozoa</taxon>
        <taxon>Arthropoda</taxon>
        <taxon>Hexapoda</taxon>
        <taxon>Insecta</taxon>
        <taxon>Pterygota</taxon>
        <taxon>Neoptera</taxon>
        <taxon>Endopterygota</taxon>
        <taxon>Diptera</taxon>
        <taxon>Nematocera</taxon>
        <taxon>Chironomoidea</taxon>
        <taxon>Chironomidae</taxon>
        <taxon>Clunio</taxon>
    </lineage>
</organism>
<feature type="compositionally biased region" description="Basic and acidic residues" evidence="1">
    <location>
        <begin position="133"/>
        <end position="143"/>
    </location>
</feature>
<accession>A0A1J1IQ09</accession>
<feature type="region of interest" description="Disordered" evidence="1">
    <location>
        <begin position="133"/>
        <end position="191"/>
    </location>
</feature>
<keyword evidence="3" id="KW-1185">Reference proteome</keyword>